<dbReference type="AlphaFoldDB" id="A0A562IT63"/>
<evidence type="ECO:0000313" key="4">
    <source>
        <dbReference type="Proteomes" id="UP000321490"/>
    </source>
</evidence>
<dbReference type="EMBL" id="VLKF01000001">
    <property type="protein sequence ID" value="TWH74219.1"/>
    <property type="molecule type" value="Genomic_DNA"/>
</dbReference>
<gene>
    <name evidence="3" type="ORF">JD78_02754</name>
</gene>
<reference evidence="3 4" key="1">
    <citation type="submission" date="2019-07" db="EMBL/GenBank/DDBJ databases">
        <title>R&amp;d 2014.</title>
        <authorList>
            <person name="Klenk H.-P."/>
        </authorList>
    </citation>
    <scope>NUCLEOTIDE SEQUENCE [LARGE SCALE GENOMIC DNA]</scope>
    <source>
        <strain evidence="3 4">DSM 45764</strain>
    </source>
</reference>
<dbReference type="Pfam" id="PF13472">
    <property type="entry name" value="Lipase_GDSL_2"/>
    <property type="match status" value="1"/>
</dbReference>
<dbReference type="Gene3D" id="3.40.50.1110">
    <property type="entry name" value="SGNH hydrolase"/>
    <property type="match status" value="1"/>
</dbReference>
<feature type="compositionally biased region" description="Low complexity" evidence="1">
    <location>
        <begin position="42"/>
        <end position="60"/>
    </location>
</feature>
<evidence type="ECO:0000259" key="2">
    <source>
        <dbReference type="Pfam" id="PF13472"/>
    </source>
</evidence>
<evidence type="ECO:0000313" key="3">
    <source>
        <dbReference type="EMBL" id="TWH74219.1"/>
    </source>
</evidence>
<protein>
    <submittedName>
        <fullName evidence="3">Lysophospholipase L1-like esterase</fullName>
    </submittedName>
</protein>
<organism evidence="3 4">
    <name type="scientific">Modestobacter roseus</name>
    <dbReference type="NCBI Taxonomy" id="1181884"/>
    <lineage>
        <taxon>Bacteria</taxon>
        <taxon>Bacillati</taxon>
        <taxon>Actinomycetota</taxon>
        <taxon>Actinomycetes</taxon>
        <taxon>Geodermatophilales</taxon>
        <taxon>Geodermatophilaceae</taxon>
        <taxon>Modestobacter</taxon>
    </lineage>
</organism>
<feature type="region of interest" description="Disordered" evidence="1">
    <location>
        <begin position="39"/>
        <end position="60"/>
    </location>
</feature>
<feature type="region of interest" description="Disordered" evidence="1">
    <location>
        <begin position="78"/>
        <end position="97"/>
    </location>
</feature>
<dbReference type="Proteomes" id="UP000321490">
    <property type="component" value="Unassembled WGS sequence"/>
</dbReference>
<keyword evidence="4" id="KW-1185">Reference proteome</keyword>
<name>A0A562IT63_9ACTN</name>
<evidence type="ECO:0000256" key="1">
    <source>
        <dbReference type="SAM" id="MobiDB-lite"/>
    </source>
</evidence>
<comment type="caution">
    <text evidence="3">The sequence shown here is derived from an EMBL/GenBank/DDBJ whole genome shotgun (WGS) entry which is preliminary data.</text>
</comment>
<dbReference type="SUPFAM" id="SSF52266">
    <property type="entry name" value="SGNH hydrolase"/>
    <property type="match status" value="1"/>
</dbReference>
<accession>A0A562IT63</accession>
<dbReference type="InterPro" id="IPR036514">
    <property type="entry name" value="SGNH_hydro_sf"/>
</dbReference>
<sequence>MMEGVSPIERTAFVARRVAVSALLAVALTGCGPAGGLGPGSGAATPPSNSPAAPSTVSAPEAGAAGLEVAVVGDSITAGVAPGDDAESPGGQSWLTGADLPPLELGAGWAVPGASTGEMRDGVRRLDADVLVVMGGTNDLQRDVPWADTRDNIRAIVSTASVDRVVLAAIPPLDVLPDEVVVFNDRLRELAELEGWEFVDPWTDVALEGVYRPGATSDGVHPTQQVAFAVGRELHEALVHGATGGGPETGR</sequence>
<feature type="domain" description="SGNH hydrolase-type esterase" evidence="2">
    <location>
        <begin position="71"/>
        <end position="225"/>
    </location>
</feature>
<dbReference type="OrthoDB" id="3239155at2"/>
<dbReference type="InterPro" id="IPR013830">
    <property type="entry name" value="SGNH_hydro"/>
</dbReference>
<proteinExistence type="predicted"/>